<reference evidence="18 19" key="1">
    <citation type="journal article" date="2015" name="Nature">
        <title>rRNA introns, odd ribosomes, and small enigmatic genomes across a large radiation of phyla.</title>
        <authorList>
            <person name="Brown C.T."/>
            <person name="Hug L.A."/>
            <person name="Thomas B.C."/>
            <person name="Sharon I."/>
            <person name="Castelle C.J."/>
            <person name="Singh A."/>
            <person name="Wilkins M.J."/>
            <person name="Williams K.H."/>
            <person name="Banfield J.F."/>
        </authorList>
    </citation>
    <scope>NUCLEOTIDE SEQUENCE [LARGE SCALE GENOMIC DNA]</scope>
</reference>
<dbReference type="CDD" id="cd01127">
    <property type="entry name" value="TrwB_TraG_TraD_VirD4"/>
    <property type="match status" value="1"/>
</dbReference>
<feature type="binding site" evidence="14">
    <location>
        <begin position="436"/>
        <end position="443"/>
    </location>
    <ligand>
        <name>ATP</name>
        <dbReference type="ChEBI" id="CHEBI:30616"/>
    </ligand>
</feature>
<feature type="region of interest" description="Disordered" evidence="15">
    <location>
        <begin position="237"/>
        <end position="272"/>
    </location>
</feature>
<feature type="transmembrane region" description="Helical" evidence="16">
    <location>
        <begin position="149"/>
        <end position="169"/>
    </location>
</feature>
<dbReference type="InterPro" id="IPR002543">
    <property type="entry name" value="FtsK_dom"/>
</dbReference>
<dbReference type="InterPro" id="IPR003593">
    <property type="entry name" value="AAA+_ATPase"/>
</dbReference>
<dbReference type="GO" id="GO:0007059">
    <property type="term" value="P:chromosome segregation"/>
    <property type="evidence" value="ECO:0007669"/>
    <property type="project" value="UniProtKB-KW"/>
</dbReference>
<accession>A0A0G0DGT4</accession>
<evidence type="ECO:0000256" key="15">
    <source>
        <dbReference type="SAM" id="MobiDB-lite"/>
    </source>
</evidence>
<gene>
    <name evidence="18" type="ORF">UR96_C0009G0016</name>
</gene>
<comment type="similarity">
    <text evidence="2">Belongs to the FtsK/SpoIIIE/SftA family.</text>
</comment>
<evidence type="ECO:0000259" key="17">
    <source>
        <dbReference type="PROSITE" id="PS50901"/>
    </source>
</evidence>
<evidence type="ECO:0000313" key="18">
    <source>
        <dbReference type="EMBL" id="KKP92628.1"/>
    </source>
</evidence>
<name>A0A0G0DGT4_9BACT</name>
<evidence type="ECO:0000256" key="8">
    <source>
        <dbReference type="ARBA" id="ARBA00022840"/>
    </source>
</evidence>
<dbReference type="PROSITE" id="PS50901">
    <property type="entry name" value="FTSK"/>
    <property type="match status" value="1"/>
</dbReference>
<dbReference type="AlphaFoldDB" id="A0A0G0DGT4"/>
<keyword evidence="4 18" id="KW-0132">Cell division</keyword>
<dbReference type="GO" id="GO:0051301">
    <property type="term" value="P:cell division"/>
    <property type="evidence" value="ECO:0007669"/>
    <property type="project" value="UniProtKB-KW"/>
</dbReference>
<evidence type="ECO:0000256" key="12">
    <source>
        <dbReference type="ARBA" id="ARBA00023306"/>
    </source>
</evidence>
<organism evidence="18 19">
    <name type="scientific">candidate division WS6 bacterium GW2011_GWC1_36_11</name>
    <dbReference type="NCBI Taxonomy" id="1619090"/>
    <lineage>
        <taxon>Bacteria</taxon>
        <taxon>Candidatus Dojkabacteria</taxon>
    </lineage>
</organism>
<evidence type="ECO:0000256" key="2">
    <source>
        <dbReference type="ARBA" id="ARBA00006474"/>
    </source>
</evidence>
<dbReference type="GO" id="GO:0005886">
    <property type="term" value="C:plasma membrane"/>
    <property type="evidence" value="ECO:0007669"/>
    <property type="project" value="UniProtKB-SubCell"/>
</dbReference>
<dbReference type="InterPro" id="IPR041027">
    <property type="entry name" value="FtsK_alpha"/>
</dbReference>
<feature type="region of interest" description="Disordered" evidence="15">
    <location>
        <begin position="209"/>
        <end position="228"/>
    </location>
</feature>
<evidence type="ECO:0000256" key="3">
    <source>
        <dbReference type="ARBA" id="ARBA00022475"/>
    </source>
</evidence>
<keyword evidence="5 16" id="KW-0812">Transmembrane</keyword>
<dbReference type="Proteomes" id="UP000034140">
    <property type="component" value="Unassembled WGS sequence"/>
</dbReference>
<dbReference type="Gene3D" id="3.30.980.40">
    <property type="match status" value="1"/>
</dbReference>
<evidence type="ECO:0000256" key="10">
    <source>
        <dbReference type="ARBA" id="ARBA00023125"/>
    </source>
</evidence>
<dbReference type="InterPro" id="IPR027417">
    <property type="entry name" value="P-loop_NTPase"/>
</dbReference>
<dbReference type="InterPro" id="IPR050206">
    <property type="entry name" value="FtsK/SpoIIIE/SftA"/>
</dbReference>
<dbReference type="SUPFAM" id="SSF46785">
    <property type="entry name" value="Winged helix' DNA-binding domain"/>
    <property type="match status" value="1"/>
</dbReference>
<protein>
    <submittedName>
        <fullName evidence="18">Cell division FtsK/SpoIIIE</fullName>
    </submittedName>
</protein>
<evidence type="ECO:0000256" key="6">
    <source>
        <dbReference type="ARBA" id="ARBA00022741"/>
    </source>
</evidence>
<dbReference type="Gene3D" id="3.40.50.300">
    <property type="entry name" value="P-loop containing nucleotide triphosphate hydrolases"/>
    <property type="match status" value="1"/>
</dbReference>
<dbReference type="InterPro" id="IPR036388">
    <property type="entry name" value="WH-like_DNA-bd_sf"/>
</dbReference>
<dbReference type="PATRIC" id="fig|1619090.3.peg.262"/>
<evidence type="ECO:0000256" key="16">
    <source>
        <dbReference type="SAM" id="Phobius"/>
    </source>
</evidence>
<comment type="subcellular location">
    <subcellularLocation>
        <location evidence="1">Cell membrane</location>
        <topology evidence="1">Multi-pass membrane protein</topology>
    </subcellularLocation>
</comment>
<dbReference type="Pfam" id="PF13491">
    <property type="entry name" value="FtsK_4TM"/>
    <property type="match status" value="1"/>
</dbReference>
<dbReference type="Pfam" id="PF09397">
    <property type="entry name" value="FtsK_gamma"/>
    <property type="match status" value="1"/>
</dbReference>
<comment type="subunit">
    <text evidence="13">Homohexamer. Forms a ring that surrounds DNA.</text>
</comment>
<dbReference type="SMART" id="SM00382">
    <property type="entry name" value="AAA"/>
    <property type="match status" value="1"/>
</dbReference>
<keyword evidence="6 14" id="KW-0547">Nucleotide-binding</keyword>
<dbReference type="InterPro" id="IPR025199">
    <property type="entry name" value="FtsK_4TM"/>
</dbReference>
<keyword evidence="7" id="KW-0159">Chromosome partition</keyword>
<proteinExistence type="inferred from homology"/>
<keyword evidence="10" id="KW-0238">DNA-binding</keyword>
<dbReference type="Gene3D" id="1.10.10.10">
    <property type="entry name" value="Winged helix-like DNA-binding domain superfamily/Winged helix DNA-binding domain"/>
    <property type="match status" value="1"/>
</dbReference>
<evidence type="ECO:0000256" key="7">
    <source>
        <dbReference type="ARBA" id="ARBA00022829"/>
    </source>
</evidence>
<evidence type="ECO:0000256" key="14">
    <source>
        <dbReference type="PROSITE-ProRule" id="PRU00289"/>
    </source>
</evidence>
<keyword evidence="3" id="KW-1003">Cell membrane</keyword>
<dbReference type="InterPro" id="IPR036390">
    <property type="entry name" value="WH_DNA-bd_sf"/>
</dbReference>
<evidence type="ECO:0000256" key="1">
    <source>
        <dbReference type="ARBA" id="ARBA00004651"/>
    </source>
</evidence>
<sequence length="766" mass="84725">MVYMYFVIISNLLYYILQMPRRKKKEPITIKSSEIKILVGIALFLLGLTIGLSPFIHQQSALFDTITLQLGYSAISWGILLIYISFFLLTKSKRFKSVRQVGGLLLFSACLSTLLSFWQTADQLNSSDALRGAGGELGKMFHLALNSTFGNLLEIIIVLVFLVIAFSLITGTTLEQILEFVETPIKDGEKKKFSFSNLFGGFKIDSDGERNIDGTQMNIPNSDMDKEPEIRMYGEDNKKDEEIDQEPQIKTPSQDDVFPESIPDSQTSTKDLAEPQRPRFTNWIFPNIDVLQEGEVQKQDEKLYRAKATVIETTLKNFGIPAKVVEIAVGPTVLRFSLAITVGIKVSRIKNLSNDLALALASQSSCVRVEAPIPGTSFVGVEIPNPTPNYVYTRDMIKKLRQEAEKYELPLILGKDITGKTTIRDLNKIPHLLVAGATGTGKSVAINSLITGLLMTKTPDEVKFIMIDPKMGVEMAAYNGIPHLLNPVITDMELVVNALQWTIDEMMRRYRQLKQMHVKKLTEYNKALGYTAMPYIVVVIDEMADLMLTSGVDVEAKIQRLAQMGRAVGVHLILATQRPTVNVITGLIKANVPGRMAFAVATAMDSRVILDDTGAETLLGNGDMLFKDQSTPKSIRIQGTYTSTEDSENVINAVKDQVTEEDIEYSEDLAQAIEKGSSATGVGKGTSERDPDFPIALEIVINNQKASSSFLQRKMKIGYNKAARIIDELYDAGAIGPQDGSKPRQVLVSSACQILKTDDNSDGFDE</sequence>
<dbReference type="Pfam" id="PF01580">
    <property type="entry name" value="FtsK_SpoIIIE"/>
    <property type="match status" value="1"/>
</dbReference>
<evidence type="ECO:0000256" key="4">
    <source>
        <dbReference type="ARBA" id="ARBA00022618"/>
    </source>
</evidence>
<keyword evidence="9 16" id="KW-1133">Transmembrane helix</keyword>
<evidence type="ECO:0000313" key="19">
    <source>
        <dbReference type="Proteomes" id="UP000034140"/>
    </source>
</evidence>
<comment type="caution">
    <text evidence="18">The sequence shown here is derived from an EMBL/GenBank/DDBJ whole genome shotgun (WGS) entry which is preliminary data.</text>
</comment>
<evidence type="ECO:0000256" key="9">
    <source>
        <dbReference type="ARBA" id="ARBA00022989"/>
    </source>
</evidence>
<dbReference type="SMART" id="SM00843">
    <property type="entry name" value="Ftsk_gamma"/>
    <property type="match status" value="1"/>
</dbReference>
<feature type="transmembrane region" description="Helical" evidence="16">
    <location>
        <begin position="68"/>
        <end position="89"/>
    </location>
</feature>
<keyword evidence="11 16" id="KW-0472">Membrane</keyword>
<dbReference type="GO" id="GO:0003677">
    <property type="term" value="F:DNA binding"/>
    <property type="evidence" value="ECO:0007669"/>
    <property type="project" value="UniProtKB-KW"/>
</dbReference>
<feature type="transmembrane region" description="Helical" evidence="16">
    <location>
        <begin position="35"/>
        <end position="56"/>
    </location>
</feature>
<dbReference type="Pfam" id="PF17854">
    <property type="entry name" value="FtsK_alpha"/>
    <property type="match status" value="1"/>
</dbReference>
<dbReference type="InterPro" id="IPR018541">
    <property type="entry name" value="Ftsk_gamma"/>
</dbReference>
<evidence type="ECO:0000256" key="11">
    <source>
        <dbReference type="ARBA" id="ARBA00023136"/>
    </source>
</evidence>
<dbReference type="GO" id="GO:0005524">
    <property type="term" value="F:ATP binding"/>
    <property type="evidence" value="ECO:0007669"/>
    <property type="project" value="UniProtKB-UniRule"/>
</dbReference>
<feature type="domain" description="FtsK" evidence="17">
    <location>
        <begin position="418"/>
        <end position="607"/>
    </location>
</feature>
<dbReference type="PANTHER" id="PTHR22683:SF41">
    <property type="entry name" value="DNA TRANSLOCASE FTSK"/>
    <property type="match status" value="1"/>
</dbReference>
<dbReference type="SUPFAM" id="SSF52540">
    <property type="entry name" value="P-loop containing nucleoside triphosphate hydrolases"/>
    <property type="match status" value="1"/>
</dbReference>
<dbReference type="PANTHER" id="PTHR22683">
    <property type="entry name" value="SPORULATION PROTEIN RELATED"/>
    <property type="match status" value="1"/>
</dbReference>
<dbReference type="EMBL" id="LBRE01000009">
    <property type="protein sequence ID" value="KKP92628.1"/>
    <property type="molecule type" value="Genomic_DNA"/>
</dbReference>
<evidence type="ECO:0000256" key="5">
    <source>
        <dbReference type="ARBA" id="ARBA00022692"/>
    </source>
</evidence>
<evidence type="ECO:0000256" key="13">
    <source>
        <dbReference type="ARBA" id="ARBA00025923"/>
    </source>
</evidence>
<keyword evidence="8 14" id="KW-0067">ATP-binding</keyword>
<keyword evidence="12" id="KW-0131">Cell cycle</keyword>